<dbReference type="InterPro" id="IPR016024">
    <property type="entry name" value="ARM-type_fold"/>
</dbReference>
<evidence type="ECO:0000256" key="12">
    <source>
        <dbReference type="ARBA" id="ARBA00063743"/>
    </source>
</evidence>
<dbReference type="Pfam" id="PF09088">
    <property type="entry name" value="MIF4G_like"/>
    <property type="match status" value="1"/>
</dbReference>
<comment type="similarity">
    <text evidence="3">Belongs to the NCBP1 family.</text>
</comment>
<dbReference type="GO" id="GO:0006406">
    <property type="term" value="P:mRNA export from nucleus"/>
    <property type="evidence" value="ECO:0007669"/>
    <property type="project" value="InterPro"/>
</dbReference>
<name>A0A8T0HMR9_CERPU</name>
<dbReference type="GO" id="GO:0006370">
    <property type="term" value="P:7-methylguanosine mRNA capping"/>
    <property type="evidence" value="ECO:0007669"/>
    <property type="project" value="UniProtKB-KW"/>
</dbReference>
<feature type="compositionally biased region" description="Basic and acidic residues" evidence="14">
    <location>
        <begin position="274"/>
        <end position="290"/>
    </location>
</feature>
<dbReference type="InterPro" id="IPR003890">
    <property type="entry name" value="MIF4G-like_typ-3"/>
</dbReference>
<feature type="domain" description="MIF4G" evidence="15">
    <location>
        <begin position="2"/>
        <end position="210"/>
    </location>
</feature>
<dbReference type="EMBL" id="CM026426">
    <property type="protein sequence ID" value="KAG0572115.1"/>
    <property type="molecule type" value="Genomic_DNA"/>
</dbReference>
<feature type="region of interest" description="Disordered" evidence="14">
    <location>
        <begin position="760"/>
        <end position="816"/>
    </location>
</feature>
<dbReference type="FunFam" id="1.25.40.180:FF:000040">
    <property type="entry name" value="Nuclear cap-binding protein subunit 1"/>
    <property type="match status" value="1"/>
</dbReference>
<evidence type="ECO:0000256" key="9">
    <source>
        <dbReference type="ARBA" id="ARBA00023187"/>
    </source>
</evidence>
<dbReference type="GO" id="GO:0000339">
    <property type="term" value="F:RNA cap binding"/>
    <property type="evidence" value="ECO:0007669"/>
    <property type="project" value="InterPro"/>
</dbReference>
<dbReference type="GO" id="GO:0031047">
    <property type="term" value="P:regulatory ncRNA-mediated gene silencing"/>
    <property type="evidence" value="ECO:0007669"/>
    <property type="project" value="UniProtKB-KW"/>
</dbReference>
<keyword evidence="5" id="KW-0963">Cytoplasm</keyword>
<dbReference type="InterPro" id="IPR015174">
    <property type="entry name" value="MIF4G-like_typ-2"/>
</dbReference>
<keyword evidence="7" id="KW-0506">mRNA capping</keyword>
<comment type="caution">
    <text evidence="16">The sequence shown here is derived from an EMBL/GenBank/DDBJ whole genome shotgun (WGS) entry which is preliminary data.</text>
</comment>
<organism evidence="16 17">
    <name type="scientific">Ceratodon purpureus</name>
    <name type="common">Fire moss</name>
    <name type="synonym">Dicranum purpureum</name>
    <dbReference type="NCBI Taxonomy" id="3225"/>
    <lineage>
        <taxon>Eukaryota</taxon>
        <taxon>Viridiplantae</taxon>
        <taxon>Streptophyta</taxon>
        <taxon>Embryophyta</taxon>
        <taxon>Bryophyta</taxon>
        <taxon>Bryophytina</taxon>
        <taxon>Bryopsida</taxon>
        <taxon>Dicranidae</taxon>
        <taxon>Pseudoditrichales</taxon>
        <taxon>Ditrichaceae</taxon>
        <taxon>Ceratodon</taxon>
    </lineage>
</organism>
<keyword evidence="10" id="KW-0539">Nucleus</keyword>
<keyword evidence="8" id="KW-0943">RNA-mediated gene silencing</keyword>
<dbReference type="SUPFAM" id="SSF48371">
    <property type="entry name" value="ARM repeat"/>
    <property type="match status" value="3"/>
</dbReference>
<dbReference type="EMBL" id="CM026426">
    <property type="protein sequence ID" value="KAG0572114.1"/>
    <property type="molecule type" value="Genomic_DNA"/>
</dbReference>
<reference evidence="16" key="1">
    <citation type="submission" date="2020-06" db="EMBL/GenBank/DDBJ databases">
        <title>WGS assembly of Ceratodon purpureus strain R40.</title>
        <authorList>
            <person name="Carey S.B."/>
            <person name="Jenkins J."/>
            <person name="Shu S."/>
            <person name="Lovell J.T."/>
            <person name="Sreedasyam A."/>
            <person name="Maumus F."/>
            <person name="Tiley G.P."/>
            <person name="Fernandez-Pozo N."/>
            <person name="Barry K."/>
            <person name="Chen C."/>
            <person name="Wang M."/>
            <person name="Lipzen A."/>
            <person name="Daum C."/>
            <person name="Saski C.A."/>
            <person name="Payton A.C."/>
            <person name="Mcbreen J.C."/>
            <person name="Conrad R.E."/>
            <person name="Kollar L.M."/>
            <person name="Olsson S."/>
            <person name="Huttunen S."/>
            <person name="Landis J.B."/>
            <person name="Wickett N.J."/>
            <person name="Johnson M.G."/>
            <person name="Rensing S.A."/>
            <person name="Grimwood J."/>
            <person name="Schmutz J."/>
            <person name="Mcdaniel S.F."/>
        </authorList>
    </citation>
    <scope>NUCLEOTIDE SEQUENCE</scope>
    <source>
        <strain evidence="16">R40</strain>
    </source>
</reference>
<dbReference type="Pfam" id="PF02854">
    <property type="entry name" value="MIF4G"/>
    <property type="match status" value="1"/>
</dbReference>
<dbReference type="InterPro" id="IPR015172">
    <property type="entry name" value="MIF4G-like_typ-1"/>
</dbReference>
<evidence type="ECO:0000256" key="2">
    <source>
        <dbReference type="ARBA" id="ARBA00004496"/>
    </source>
</evidence>
<feature type="region of interest" description="Disordered" evidence="14">
    <location>
        <begin position="263"/>
        <end position="290"/>
    </location>
</feature>
<evidence type="ECO:0000256" key="11">
    <source>
        <dbReference type="ARBA" id="ARBA00030965"/>
    </source>
</evidence>
<feature type="compositionally biased region" description="Acidic residues" evidence="14">
    <location>
        <begin position="792"/>
        <end position="801"/>
    </location>
</feature>
<keyword evidence="9" id="KW-0508">mRNA splicing</keyword>
<evidence type="ECO:0000256" key="7">
    <source>
        <dbReference type="ARBA" id="ARBA00023042"/>
    </source>
</evidence>
<comment type="subcellular location">
    <subcellularLocation>
        <location evidence="2">Cytoplasm</location>
    </subcellularLocation>
    <subcellularLocation>
        <location evidence="1">Nucleus</location>
    </subcellularLocation>
</comment>
<evidence type="ECO:0000256" key="10">
    <source>
        <dbReference type="ARBA" id="ARBA00023242"/>
    </source>
</evidence>
<gene>
    <name evidence="16" type="ORF">KC19_VG069700</name>
</gene>
<dbReference type="SMART" id="SM00543">
    <property type="entry name" value="MIF4G"/>
    <property type="match status" value="1"/>
</dbReference>
<evidence type="ECO:0000256" key="3">
    <source>
        <dbReference type="ARBA" id="ARBA00007413"/>
    </source>
</evidence>
<dbReference type="GO" id="GO:0000184">
    <property type="term" value="P:nuclear-transcribed mRNA catabolic process, nonsense-mediated decay"/>
    <property type="evidence" value="ECO:0007669"/>
    <property type="project" value="TreeGrafter"/>
</dbReference>
<dbReference type="GO" id="GO:0003729">
    <property type="term" value="F:mRNA binding"/>
    <property type="evidence" value="ECO:0007669"/>
    <property type="project" value="TreeGrafter"/>
</dbReference>
<evidence type="ECO:0000256" key="1">
    <source>
        <dbReference type="ARBA" id="ARBA00004123"/>
    </source>
</evidence>
<evidence type="ECO:0000256" key="14">
    <source>
        <dbReference type="SAM" id="MobiDB-lite"/>
    </source>
</evidence>
<dbReference type="Proteomes" id="UP000822688">
    <property type="component" value="Chromosome V"/>
</dbReference>
<keyword evidence="17" id="KW-1185">Reference proteome</keyword>
<dbReference type="AlphaFoldDB" id="A0A8T0HMR9"/>
<proteinExistence type="inferred from homology"/>
<feature type="coiled-coil region" evidence="13">
    <location>
        <begin position="714"/>
        <end position="748"/>
    </location>
</feature>
<feature type="compositionally biased region" description="Basic and acidic residues" evidence="14">
    <location>
        <begin position="773"/>
        <end position="783"/>
    </location>
</feature>
<dbReference type="Pfam" id="PF09090">
    <property type="entry name" value="MIF4G_like_2"/>
    <property type="match status" value="1"/>
</dbReference>
<evidence type="ECO:0000256" key="6">
    <source>
        <dbReference type="ARBA" id="ARBA00022664"/>
    </source>
</evidence>
<keyword evidence="13" id="KW-0175">Coiled coil</keyword>
<dbReference type="FunFam" id="1.25.40.180:FF:000029">
    <property type="entry name" value="Nuclear cap-binding protein"/>
    <property type="match status" value="1"/>
</dbReference>
<protein>
    <recommendedName>
        <fullName evidence="4">Nuclear cap-binding protein subunit 1</fullName>
    </recommendedName>
    <alternativeName>
        <fullName evidence="11">80 kDa nuclear cap-binding protein</fullName>
    </alternativeName>
</protein>
<dbReference type="InterPro" id="IPR027159">
    <property type="entry name" value="CBP80"/>
</dbReference>
<evidence type="ECO:0000256" key="13">
    <source>
        <dbReference type="SAM" id="Coils"/>
    </source>
</evidence>
<dbReference type="GO" id="GO:0005737">
    <property type="term" value="C:cytoplasm"/>
    <property type="evidence" value="ECO:0007669"/>
    <property type="project" value="UniProtKB-SubCell"/>
</dbReference>
<sequence>MSASWHSLLVRIGERCPEYGGLADAEDHVETCFGYLARDLAHSSGEILALLMQCVEELPHKDPLYGALVGLINTEDREFVGKVVDRTHAGIQEALDTDNCNKLRILTRFLTVLMCNSVVSPAGLIELYEALVSSAAMTVDEDGGNPAWQARADFYVFCILASLPWGGVELSERVPEELERVLNGVEAYLNLRKPVVYSALQVFEKVEKVEDGDDVEMKAESEDYLENLWGSIQTLMENSWKVDCVPRPHQTFENRLVNTQSHDFDPVSVPDTPKVPEDADEVKLGKQRQEAERTYPRRNMRLRIFPASKTDEKITLIDRFVVEEYLLDVLFHLNGCRKECAAYMVGLPVPFRYEYIMAETVFSQLLLLPKPPFRLIYYTVVMVDLCKALPGAFPAVVAGAVRALFKRVSEMDVECRTRLVQWLSHHLSNFQFVWPWEEWAYILELPKWAPERVFAKEVLEKEVRLAYWEKVKDSVATTPKLIELLPLKNTPLYVYAPENKASVPEAESGLATELTSLVRGKKTVREIQVWIDERILPTQGQQASIQIVAQTLLYIGSKSFTHTVTVLEKYGQIFRKIAPDQASQIAMIDTVSQLWRNSAQMTAIVIDRMMGYRMVSNLAIVAWVFGAQNVQQFHTSDQVWEILRNAINKTNNRTVDLRREITAAEDALKRAVAGTAKAHAKWEAAVAASKAAEAKSEDSRNSLSAKVDWAKTVADKAQEEETSAQDSLESKEALLERAEREQEALFLALYQNFADLLTDRLSKPLPDPQEAPKPMEEAEREGADAEAPAAMEADEENVDEEGAPKKKPADAANGTTLLTDGQEEVQWRKCTLGYLRALSRQYGDEVWRLMEKLDSTVFTEKVHPLVISTTYAGLQRLS</sequence>
<evidence type="ECO:0000313" key="17">
    <source>
        <dbReference type="Proteomes" id="UP000822688"/>
    </source>
</evidence>
<dbReference type="PANTHER" id="PTHR12412:SF2">
    <property type="entry name" value="NUCLEAR CAP-BINDING PROTEIN SUBUNIT 1"/>
    <property type="match status" value="1"/>
</dbReference>
<evidence type="ECO:0000256" key="5">
    <source>
        <dbReference type="ARBA" id="ARBA00022490"/>
    </source>
</evidence>
<accession>A0A8T0HMR9</accession>
<evidence type="ECO:0000259" key="15">
    <source>
        <dbReference type="SMART" id="SM00543"/>
    </source>
</evidence>
<evidence type="ECO:0000256" key="4">
    <source>
        <dbReference type="ARBA" id="ARBA00019879"/>
    </source>
</evidence>
<comment type="subunit">
    <text evidence="12">Component of the nuclear cap-binding complex (CBC), a heterodimer composed of ABH1/CBP80 and CBP20 that interacts with m7GpppG-capped RNA.</text>
</comment>
<dbReference type="GO" id="GO:0008380">
    <property type="term" value="P:RNA splicing"/>
    <property type="evidence" value="ECO:0007669"/>
    <property type="project" value="UniProtKB-KW"/>
</dbReference>
<evidence type="ECO:0000313" key="16">
    <source>
        <dbReference type="EMBL" id="KAG0572114.1"/>
    </source>
</evidence>
<dbReference type="GO" id="GO:0005846">
    <property type="term" value="C:nuclear cap binding complex"/>
    <property type="evidence" value="ECO:0007669"/>
    <property type="project" value="InterPro"/>
</dbReference>
<dbReference type="GO" id="GO:0005634">
    <property type="term" value="C:nucleus"/>
    <property type="evidence" value="ECO:0007669"/>
    <property type="project" value="UniProtKB-SubCell"/>
</dbReference>
<dbReference type="Gene3D" id="1.25.40.180">
    <property type="match status" value="3"/>
</dbReference>
<dbReference type="PANTHER" id="PTHR12412">
    <property type="entry name" value="CAP BINDING PROTEIN"/>
    <property type="match status" value="1"/>
</dbReference>
<keyword evidence="6" id="KW-0507">mRNA processing</keyword>
<evidence type="ECO:0000256" key="8">
    <source>
        <dbReference type="ARBA" id="ARBA00023158"/>
    </source>
</evidence>